<feature type="compositionally biased region" description="Basic and acidic residues" evidence="1">
    <location>
        <begin position="253"/>
        <end position="268"/>
    </location>
</feature>
<accession>A0ABV7PUJ9</accession>
<proteinExistence type="predicted"/>
<dbReference type="EMBL" id="JBHRWO010000007">
    <property type="protein sequence ID" value="MFC3492249.1"/>
    <property type="molecule type" value="Genomic_DNA"/>
</dbReference>
<gene>
    <name evidence="2" type="ORF">ACFO8M_07110</name>
</gene>
<dbReference type="RefSeq" id="WP_387972533.1">
    <property type="nucleotide sequence ID" value="NZ_JBHRWO010000007.1"/>
</dbReference>
<organism evidence="2 3">
    <name type="scientific">Glycomyces rhizosphaerae</name>
    <dbReference type="NCBI Taxonomy" id="2054422"/>
    <lineage>
        <taxon>Bacteria</taxon>
        <taxon>Bacillati</taxon>
        <taxon>Actinomycetota</taxon>
        <taxon>Actinomycetes</taxon>
        <taxon>Glycomycetales</taxon>
        <taxon>Glycomycetaceae</taxon>
        <taxon>Glycomyces</taxon>
    </lineage>
</organism>
<dbReference type="Proteomes" id="UP001595712">
    <property type="component" value="Unassembled WGS sequence"/>
</dbReference>
<evidence type="ECO:0000313" key="2">
    <source>
        <dbReference type="EMBL" id="MFC3492249.1"/>
    </source>
</evidence>
<evidence type="ECO:0000313" key="3">
    <source>
        <dbReference type="Proteomes" id="UP001595712"/>
    </source>
</evidence>
<protein>
    <submittedName>
        <fullName evidence="2">Uncharacterized protein</fullName>
    </submittedName>
</protein>
<reference evidence="3" key="1">
    <citation type="journal article" date="2019" name="Int. J. Syst. Evol. Microbiol.">
        <title>The Global Catalogue of Microorganisms (GCM) 10K type strain sequencing project: providing services to taxonomists for standard genome sequencing and annotation.</title>
        <authorList>
            <consortium name="The Broad Institute Genomics Platform"/>
            <consortium name="The Broad Institute Genome Sequencing Center for Infectious Disease"/>
            <person name="Wu L."/>
            <person name="Ma J."/>
        </authorList>
    </citation>
    <scope>NUCLEOTIDE SEQUENCE [LARGE SCALE GENOMIC DNA]</scope>
    <source>
        <strain evidence="3">CGMCC 4.7396</strain>
    </source>
</reference>
<comment type="caution">
    <text evidence="2">The sequence shown here is derived from an EMBL/GenBank/DDBJ whole genome shotgun (WGS) entry which is preliminary data.</text>
</comment>
<sequence length="346" mass="34726">MGSIAGGSEVTRRFSVLRFLLGAALTAFGSLLLGAFAMAASAWASEESAASQGLAAMTDPLTAEVSDMSRLAARLVPQNQLGHRAAAAQGEVSGLVSGLEAPVGSLVDETDGAVRTALQGDAGTGLIDLDDESVGDSTAEVVAPLVGNLVKGTASPTDGPAPVVSGVYETVAPSTDPVDVLARLVTDGLRLGDGTTPGSVPAADAGQPLTTPSAQLASRQLALWAQQLSNEVAASLHGADDGRPAAAAECSAEDERRTDRSEVEDVRGASRTSARPWLYDGPGLPDLKIIPGGATGSTVGISVDSVHTAVCVSPSAGGEEVSLSRTVIGELGRPLDRAAEQSVAPD</sequence>
<keyword evidence="3" id="KW-1185">Reference proteome</keyword>
<name>A0ABV7PUJ9_9ACTN</name>
<evidence type="ECO:0000256" key="1">
    <source>
        <dbReference type="SAM" id="MobiDB-lite"/>
    </source>
</evidence>
<feature type="region of interest" description="Disordered" evidence="1">
    <location>
        <begin position="237"/>
        <end position="274"/>
    </location>
</feature>